<feature type="region of interest" description="Disordered" evidence="7">
    <location>
        <begin position="64"/>
        <end position="143"/>
    </location>
</feature>
<dbReference type="InterPro" id="IPR013083">
    <property type="entry name" value="Znf_RING/FYVE/PHD"/>
</dbReference>
<dbReference type="EC" id="2.3.2.27" evidence="6"/>
<proteinExistence type="predicted"/>
<name>A0A5E4FJI7_PRUDU</name>
<feature type="compositionally biased region" description="Acidic residues" evidence="7">
    <location>
        <begin position="112"/>
        <end position="123"/>
    </location>
</feature>
<dbReference type="UniPathway" id="UPA00143"/>
<keyword evidence="4 6" id="KW-0833">Ubl conjugation pathway</keyword>
<keyword evidence="9" id="KW-0436">Ligase</keyword>
<dbReference type="GO" id="GO:0008270">
    <property type="term" value="F:zinc ion binding"/>
    <property type="evidence" value="ECO:0007669"/>
    <property type="project" value="UniProtKB-KW"/>
</dbReference>
<comment type="domain">
    <text evidence="6">The RING-type zinc finger domain is responsible for E3 ligase activity.</text>
</comment>
<comment type="catalytic activity">
    <reaction evidence="1 6">
        <text>S-ubiquitinyl-[E2 ubiquitin-conjugating enzyme]-L-cysteine + [acceptor protein]-L-lysine = [E2 ubiquitin-conjugating enzyme]-L-cysteine + N(6)-ubiquitinyl-[acceptor protein]-L-lysine.</text>
        <dbReference type="EC" id="2.3.2.27"/>
    </reaction>
</comment>
<protein>
    <recommendedName>
        <fullName evidence="6">E3 ubiquitin-protein ligase RMA</fullName>
        <ecNumber evidence="6">2.3.2.27</ecNumber>
    </recommendedName>
    <alternativeName>
        <fullName evidence="6">Protein RING membrane-anchor</fullName>
    </alternativeName>
    <alternativeName>
        <fullName evidence="6">RING-type E3 ubiquitin transferase RMA</fullName>
    </alternativeName>
</protein>
<keyword evidence="5 6" id="KW-0863">Zinc-finger</keyword>
<evidence type="ECO:0000259" key="8">
    <source>
        <dbReference type="PROSITE" id="PS50089"/>
    </source>
</evidence>
<dbReference type="GO" id="GO:0016567">
    <property type="term" value="P:protein ubiquitination"/>
    <property type="evidence" value="ECO:0007669"/>
    <property type="project" value="UniProtKB-UniPathway"/>
</dbReference>
<comment type="pathway">
    <text evidence="2 6">Protein modification; protein ubiquitination.</text>
</comment>
<evidence type="ECO:0000256" key="6">
    <source>
        <dbReference type="RuleBase" id="RU369090"/>
    </source>
</evidence>
<evidence type="ECO:0000256" key="4">
    <source>
        <dbReference type="ARBA" id="ARBA00022786"/>
    </source>
</evidence>
<dbReference type="GO" id="GO:0061630">
    <property type="term" value="F:ubiquitin protein ligase activity"/>
    <property type="evidence" value="ECO:0007669"/>
    <property type="project" value="UniProtKB-UniRule"/>
</dbReference>
<dbReference type="InterPro" id="IPR045103">
    <property type="entry name" value="RNF5/RNF185-like"/>
</dbReference>
<feature type="region of interest" description="Disordered" evidence="7">
    <location>
        <begin position="1"/>
        <end position="22"/>
    </location>
</feature>
<comment type="function">
    <text evidence="6">E3 ubiquitin-protein ligase.</text>
</comment>
<reference evidence="10" key="1">
    <citation type="journal article" date="2020" name="Plant J.">
        <title>Transposons played a major role in the diversification between the closely related almond and peach genomes: results from the almond genome sequence.</title>
        <authorList>
            <person name="Alioto T."/>
            <person name="Alexiou K.G."/>
            <person name="Bardil A."/>
            <person name="Barteri F."/>
            <person name="Castanera R."/>
            <person name="Cruz F."/>
            <person name="Dhingra A."/>
            <person name="Duval H."/>
            <person name="Fernandez I Marti A."/>
            <person name="Frias L."/>
            <person name="Galan B."/>
            <person name="Garcia J.L."/>
            <person name="Howad W."/>
            <person name="Gomez-Garrido J."/>
            <person name="Gut M."/>
            <person name="Julca I."/>
            <person name="Morata J."/>
            <person name="Puigdomenech P."/>
            <person name="Ribeca P."/>
            <person name="Rubio Cabetas M.J."/>
            <person name="Vlasova A."/>
            <person name="Wirthensohn M."/>
            <person name="Garcia-Mas J."/>
            <person name="Gabaldon T."/>
            <person name="Casacuberta J.M."/>
            <person name="Arus P."/>
        </authorList>
    </citation>
    <scope>NUCLEOTIDE SEQUENCE [LARGE SCALE GENOMIC DNA]</scope>
    <source>
        <strain evidence="10">cv. Texas</strain>
    </source>
</reference>
<feature type="compositionally biased region" description="Low complexity" evidence="7">
    <location>
        <begin position="133"/>
        <end position="143"/>
    </location>
</feature>
<dbReference type="Gramene" id="VVA27972">
    <property type="protein sequence ID" value="VVA27972"/>
    <property type="gene ID" value="Prudul26B023209"/>
</dbReference>
<dbReference type="EMBL" id="CABIKO010000131">
    <property type="protein sequence ID" value="VVA27972.1"/>
    <property type="molecule type" value="Genomic_DNA"/>
</dbReference>
<dbReference type="GO" id="GO:0006511">
    <property type="term" value="P:ubiquitin-dependent protein catabolic process"/>
    <property type="evidence" value="ECO:0007669"/>
    <property type="project" value="UniProtKB-UniRule"/>
</dbReference>
<dbReference type="PROSITE" id="PS50089">
    <property type="entry name" value="ZF_RING_2"/>
    <property type="match status" value="1"/>
</dbReference>
<evidence type="ECO:0000256" key="2">
    <source>
        <dbReference type="ARBA" id="ARBA00004906"/>
    </source>
</evidence>
<comment type="subcellular location">
    <subcellularLocation>
        <location evidence="6">Endoplasmic reticulum membrane</location>
        <topology evidence="6">Single-pass type IV membrane protein</topology>
    </subcellularLocation>
</comment>
<evidence type="ECO:0000256" key="3">
    <source>
        <dbReference type="ARBA" id="ARBA00022679"/>
    </source>
</evidence>
<keyword evidence="3 6" id="KW-0808">Transferase</keyword>
<evidence type="ECO:0000313" key="9">
    <source>
        <dbReference type="EMBL" id="VVA27972.1"/>
    </source>
</evidence>
<dbReference type="InterPro" id="IPR001841">
    <property type="entry name" value="Znf_RING"/>
</dbReference>
<dbReference type="Gene3D" id="3.30.40.10">
    <property type="entry name" value="Zinc/RING finger domain, C3HC4 (zinc finger)"/>
    <property type="match status" value="1"/>
</dbReference>
<evidence type="ECO:0000313" key="10">
    <source>
        <dbReference type="Proteomes" id="UP000327085"/>
    </source>
</evidence>
<dbReference type="Pfam" id="PF14447">
    <property type="entry name" value="Prok-RING_4"/>
    <property type="match status" value="1"/>
</dbReference>
<dbReference type="GO" id="GO:0005789">
    <property type="term" value="C:endoplasmic reticulum membrane"/>
    <property type="evidence" value="ECO:0007669"/>
    <property type="project" value="UniProtKB-SubCell"/>
</dbReference>
<dbReference type="GO" id="GO:0016874">
    <property type="term" value="F:ligase activity"/>
    <property type="evidence" value="ECO:0007669"/>
    <property type="project" value="UniProtKB-KW"/>
</dbReference>
<dbReference type="SUPFAM" id="SSF57850">
    <property type="entry name" value="RING/U-box"/>
    <property type="match status" value="1"/>
</dbReference>
<accession>A0A5E4FJI7</accession>
<sequence length="248" mass="27129">MASNKESMIKRGFQSSKPRMRVMKRPEIFHFRIPEPEEYDLMDEDESASGFESCSEVKLCSPCDASSSPLEGSNAGPQYDPFESDSSALQSIRGSSSTHESDDSSSTHHQDDDDEQESQELDEINSPQSEFGPSYSSPSYATSPEPLSPPRCASYFDCNLCLKMAREPAVNSCGHLFCGICFQNWLQIFCLDHPECPVCKSEVSPSSITLILQPASASSETPVGHGDLSSGFNTPPPPGPKKGLCFEY</sequence>
<dbReference type="PANTHER" id="PTHR12313">
    <property type="entry name" value="E3 UBIQUITIN-PROTEIN LIGASE RNF5-RELATED"/>
    <property type="match status" value="1"/>
</dbReference>
<keyword evidence="6" id="KW-0256">Endoplasmic reticulum</keyword>
<evidence type="ECO:0000256" key="7">
    <source>
        <dbReference type="SAM" id="MobiDB-lite"/>
    </source>
</evidence>
<feature type="compositionally biased region" description="Basic and acidic residues" evidence="7">
    <location>
        <begin position="99"/>
        <end position="111"/>
    </location>
</feature>
<dbReference type="Proteomes" id="UP000327085">
    <property type="component" value="Chromosome 2"/>
</dbReference>
<keyword evidence="6" id="KW-0479">Metal-binding</keyword>
<keyword evidence="6" id="KW-0862">Zinc</keyword>
<evidence type="ECO:0000256" key="1">
    <source>
        <dbReference type="ARBA" id="ARBA00000900"/>
    </source>
</evidence>
<dbReference type="InParanoid" id="A0A5E4FJI7"/>
<organism evidence="9 10">
    <name type="scientific">Prunus dulcis</name>
    <name type="common">Almond</name>
    <name type="synonym">Amygdalus dulcis</name>
    <dbReference type="NCBI Taxonomy" id="3755"/>
    <lineage>
        <taxon>Eukaryota</taxon>
        <taxon>Viridiplantae</taxon>
        <taxon>Streptophyta</taxon>
        <taxon>Embryophyta</taxon>
        <taxon>Tracheophyta</taxon>
        <taxon>Spermatophyta</taxon>
        <taxon>Magnoliopsida</taxon>
        <taxon>eudicotyledons</taxon>
        <taxon>Gunneridae</taxon>
        <taxon>Pentapetalae</taxon>
        <taxon>rosids</taxon>
        <taxon>fabids</taxon>
        <taxon>Rosales</taxon>
        <taxon>Rosaceae</taxon>
        <taxon>Amygdaloideae</taxon>
        <taxon>Amygdaleae</taxon>
        <taxon>Prunus</taxon>
    </lineage>
</organism>
<gene>
    <name evidence="9" type="ORF">ALMOND_2B023209</name>
</gene>
<feature type="compositionally biased region" description="Polar residues" evidence="7">
    <location>
        <begin position="84"/>
        <end position="94"/>
    </location>
</feature>
<feature type="domain" description="RING-type" evidence="8">
    <location>
        <begin position="158"/>
        <end position="200"/>
    </location>
</feature>
<dbReference type="AlphaFoldDB" id="A0A5E4FJI7"/>
<evidence type="ECO:0000256" key="5">
    <source>
        <dbReference type="PROSITE-ProRule" id="PRU00175"/>
    </source>
</evidence>